<dbReference type="FunFam" id="1.10.150.110:FF:000005">
    <property type="entry name" value="DNA polymerase POL4"/>
    <property type="match status" value="1"/>
</dbReference>
<dbReference type="Pfam" id="PF14716">
    <property type="entry name" value="HHH_8"/>
    <property type="match status" value="1"/>
</dbReference>
<evidence type="ECO:0000256" key="13">
    <source>
        <dbReference type="PIRSR" id="PIRSR622312-50"/>
    </source>
</evidence>
<dbReference type="CDD" id="cd00141">
    <property type="entry name" value="NT_POLXc"/>
    <property type="match status" value="1"/>
</dbReference>
<evidence type="ECO:0000313" key="17">
    <source>
        <dbReference type="Proteomes" id="UP001313282"/>
    </source>
</evidence>
<evidence type="ECO:0000259" key="15">
    <source>
        <dbReference type="PROSITE" id="PS50172"/>
    </source>
</evidence>
<dbReference type="GO" id="GO:0006303">
    <property type="term" value="P:double-strand break repair via nonhomologous end joining"/>
    <property type="evidence" value="ECO:0007669"/>
    <property type="project" value="TreeGrafter"/>
</dbReference>
<dbReference type="Pfam" id="PF14791">
    <property type="entry name" value="DNA_pol_B_thumb"/>
    <property type="match status" value="1"/>
</dbReference>
<protein>
    <recommendedName>
        <fullName evidence="3">DNA polymerase lambda</fullName>
        <ecNumber evidence="2">2.7.7.7</ecNumber>
    </recommendedName>
</protein>
<keyword evidence="10" id="KW-0234">DNA repair</keyword>
<proteinExistence type="predicted"/>
<feature type="compositionally biased region" description="Polar residues" evidence="14">
    <location>
        <begin position="277"/>
        <end position="290"/>
    </location>
</feature>
<feature type="active site" description="Nucleophile; Schiff-base intermediate with DNA; for 5'-dRP lyase activity" evidence="13">
    <location>
        <position position="424"/>
    </location>
</feature>
<dbReference type="InterPro" id="IPR010996">
    <property type="entry name" value="HHH_MUS81"/>
</dbReference>
<dbReference type="SUPFAM" id="SSF81585">
    <property type="entry name" value="PsbU/PolX domain-like"/>
    <property type="match status" value="1"/>
</dbReference>
<dbReference type="PROSITE" id="PS50172">
    <property type="entry name" value="BRCT"/>
    <property type="match status" value="1"/>
</dbReference>
<feature type="compositionally biased region" description="Pro residues" evidence="14">
    <location>
        <begin position="93"/>
        <end position="105"/>
    </location>
</feature>
<dbReference type="InterPro" id="IPR043519">
    <property type="entry name" value="NT_sf"/>
</dbReference>
<dbReference type="InterPro" id="IPR001357">
    <property type="entry name" value="BRCT_dom"/>
</dbReference>
<dbReference type="PRINTS" id="PR00869">
    <property type="entry name" value="DNAPOLX"/>
</dbReference>
<dbReference type="InterPro" id="IPR029398">
    <property type="entry name" value="PolB_thumb"/>
</dbReference>
<keyword evidence="11" id="KW-0456">Lyase</keyword>
<dbReference type="SUPFAM" id="SSF81301">
    <property type="entry name" value="Nucleotidyltransferase"/>
    <property type="match status" value="1"/>
</dbReference>
<evidence type="ECO:0000256" key="4">
    <source>
        <dbReference type="ARBA" id="ARBA00022634"/>
    </source>
</evidence>
<keyword evidence="8" id="KW-0227">DNA damage</keyword>
<feature type="region of interest" description="Disordered" evidence="14">
    <location>
        <begin position="308"/>
        <end position="346"/>
    </location>
</feature>
<dbReference type="SUPFAM" id="SSF52113">
    <property type="entry name" value="BRCT domain"/>
    <property type="match status" value="1"/>
</dbReference>
<dbReference type="Gene3D" id="3.30.210.10">
    <property type="entry name" value="DNA polymerase, thumb domain"/>
    <property type="match status" value="1"/>
</dbReference>
<sequence>MENKETFFDTLNKYSSESFNNTDDEPSPEDLRLAELFSANRRARVHLPLQHQQHNTNNNISPNIITAASNSNIITTSNTNIINPSINTTIQPPTHPSPSRVPNPKMPKRKQASSTSTNPESSRKRSKSKPALPSHLQIFTPLTFYFIKPCLKRAERKMRIEKAQEYGATVVFTFSPNTVTHIIADKDIKYHEILDFLGLKEIPEGIAVTNPKWPGDCIRYGKLVDPRDFWYQVPGCPSESQHQESHDVTTSEPDEIEPSLAPSPPSSLQVQPHPVSNQKQQLETPTNSQKDALDEAIEECLTTTPINIEDFLNSSSPEPSDTESSPDSSPKRRKKAIPSSTKDWQSHFQCMHKHTGTLSSQNPNSRTIQILEEMMQIYDSLKDQWRTRSYRIAISTLKSSNDAYICTYEQAIALPGVGDRLAKKIVEIVSTDRLQRLEYAKLDPKDQILKLFHGIYGVGLVQARKFVAAGYNTLEDVKKHATLTEPQRIGIERYSDFKQRIPREEVRQHGEIVSTALKSIDEKVQSHVMGSYRRGAKDCGDIDIILTKEGTGVEELHEVLEKLVEKLFEQKFLMCGLAIARHDDGTKWHGASRLEGEDKPWRRIDFLVVPGEEIGAAFLYFTGNDVFNRSMRLLASKKGMRLNQRGLYKDVMRGKNREKMSEGTLLESKDEKVSFVTTSLEVREFSNGCFRKYSRYWAFRTDRQNTVSAE</sequence>
<dbReference type="InterPro" id="IPR028207">
    <property type="entry name" value="DNA_pol_B_palm_palm"/>
</dbReference>
<keyword evidence="5" id="KW-0808">Transferase</keyword>
<organism evidence="16 17">
    <name type="scientific">Orbilia javanica</name>
    <dbReference type="NCBI Taxonomy" id="47235"/>
    <lineage>
        <taxon>Eukaryota</taxon>
        <taxon>Fungi</taxon>
        <taxon>Dikarya</taxon>
        <taxon>Ascomycota</taxon>
        <taxon>Pezizomycotina</taxon>
        <taxon>Orbiliomycetes</taxon>
        <taxon>Orbiliales</taxon>
        <taxon>Orbiliaceae</taxon>
        <taxon>Orbilia</taxon>
    </lineage>
</organism>
<name>A0AAN8N7T6_9PEZI</name>
<gene>
    <name evidence="16" type="ORF">TWF718_000748</name>
</gene>
<keyword evidence="17" id="KW-1185">Reference proteome</keyword>
<dbReference type="PRINTS" id="PR00870">
    <property type="entry name" value="DNAPOLXBETA"/>
</dbReference>
<feature type="compositionally biased region" description="Low complexity" evidence="14">
    <location>
        <begin position="266"/>
        <end position="276"/>
    </location>
</feature>
<dbReference type="SMART" id="SM00483">
    <property type="entry name" value="POLXc"/>
    <property type="match status" value="1"/>
</dbReference>
<dbReference type="InterPro" id="IPR002008">
    <property type="entry name" value="DNA_pol_X_beta-like"/>
</dbReference>
<evidence type="ECO:0000256" key="3">
    <source>
        <dbReference type="ARBA" id="ARBA00016513"/>
    </source>
</evidence>
<keyword evidence="4" id="KW-0237">DNA synthesis</keyword>
<dbReference type="GO" id="GO:0003677">
    <property type="term" value="F:DNA binding"/>
    <property type="evidence" value="ECO:0007669"/>
    <property type="project" value="InterPro"/>
</dbReference>
<dbReference type="EMBL" id="JAVHNR010000001">
    <property type="protein sequence ID" value="KAK6356387.1"/>
    <property type="molecule type" value="Genomic_DNA"/>
</dbReference>
<feature type="region of interest" description="Disordered" evidence="14">
    <location>
        <begin position="84"/>
        <end position="132"/>
    </location>
</feature>
<dbReference type="InterPro" id="IPR036420">
    <property type="entry name" value="BRCT_dom_sf"/>
</dbReference>
<dbReference type="Gene3D" id="1.10.150.20">
    <property type="entry name" value="5' to 3' exonuclease, C-terminal subdomain"/>
    <property type="match status" value="1"/>
</dbReference>
<dbReference type="InterPro" id="IPR018944">
    <property type="entry name" value="DNA_pol_lambd_fingers_domain"/>
</dbReference>
<dbReference type="Gene3D" id="1.10.150.110">
    <property type="entry name" value="DNA polymerase beta, N-terminal domain-like"/>
    <property type="match status" value="1"/>
</dbReference>
<dbReference type="GO" id="GO:0003887">
    <property type="term" value="F:DNA-directed DNA polymerase activity"/>
    <property type="evidence" value="ECO:0007669"/>
    <property type="project" value="UniProtKB-KW"/>
</dbReference>
<dbReference type="AlphaFoldDB" id="A0AAN8N7T6"/>
<dbReference type="InterPro" id="IPR002054">
    <property type="entry name" value="DNA-dir_DNA_pol_X"/>
</dbReference>
<evidence type="ECO:0000256" key="2">
    <source>
        <dbReference type="ARBA" id="ARBA00012417"/>
    </source>
</evidence>
<feature type="compositionally biased region" description="Low complexity" evidence="14">
    <location>
        <begin position="314"/>
        <end position="328"/>
    </location>
</feature>
<comment type="caution">
    <text evidence="16">The sequence shown here is derived from an EMBL/GenBank/DDBJ whole genome shotgun (WGS) entry which is preliminary data.</text>
</comment>
<dbReference type="GO" id="GO:0016829">
    <property type="term" value="F:lyase activity"/>
    <property type="evidence" value="ECO:0007669"/>
    <property type="project" value="UniProtKB-KW"/>
</dbReference>
<evidence type="ECO:0000256" key="14">
    <source>
        <dbReference type="SAM" id="MobiDB-lite"/>
    </source>
</evidence>
<dbReference type="Pfam" id="PF10391">
    <property type="entry name" value="DNA_pol_lambd_f"/>
    <property type="match status" value="1"/>
</dbReference>
<feature type="domain" description="BRCT" evidence="15">
    <location>
        <begin position="134"/>
        <end position="231"/>
    </location>
</feature>
<accession>A0AAN8N7T6</accession>
<evidence type="ECO:0000256" key="1">
    <source>
        <dbReference type="ARBA" id="ARBA00001936"/>
    </source>
</evidence>
<dbReference type="Gene3D" id="3.30.460.10">
    <property type="entry name" value="Beta Polymerase, domain 2"/>
    <property type="match status" value="1"/>
</dbReference>
<evidence type="ECO:0000256" key="12">
    <source>
        <dbReference type="ARBA" id="ARBA00049244"/>
    </source>
</evidence>
<dbReference type="SUPFAM" id="SSF47802">
    <property type="entry name" value="DNA polymerase beta, N-terminal domain-like"/>
    <property type="match status" value="1"/>
</dbReference>
<evidence type="ECO:0000256" key="6">
    <source>
        <dbReference type="ARBA" id="ARBA00022695"/>
    </source>
</evidence>
<evidence type="ECO:0000256" key="11">
    <source>
        <dbReference type="ARBA" id="ARBA00023239"/>
    </source>
</evidence>
<evidence type="ECO:0000256" key="7">
    <source>
        <dbReference type="ARBA" id="ARBA00022705"/>
    </source>
</evidence>
<keyword evidence="7" id="KW-0235">DNA replication</keyword>
<dbReference type="PANTHER" id="PTHR11276">
    <property type="entry name" value="DNA POLYMERASE TYPE-X FAMILY MEMBER"/>
    <property type="match status" value="1"/>
</dbReference>
<evidence type="ECO:0000256" key="9">
    <source>
        <dbReference type="ARBA" id="ARBA00022932"/>
    </source>
</evidence>
<dbReference type="GO" id="GO:0005634">
    <property type="term" value="C:nucleus"/>
    <property type="evidence" value="ECO:0007669"/>
    <property type="project" value="TreeGrafter"/>
</dbReference>
<comment type="cofactor">
    <cofactor evidence="1">
        <name>Mn(2+)</name>
        <dbReference type="ChEBI" id="CHEBI:29035"/>
    </cofactor>
</comment>
<feature type="region of interest" description="Disordered" evidence="14">
    <location>
        <begin position="234"/>
        <end position="290"/>
    </location>
</feature>
<comment type="catalytic activity">
    <reaction evidence="12">
        <text>DNA(n) + a 2'-deoxyribonucleoside 5'-triphosphate = DNA(n+1) + diphosphate</text>
        <dbReference type="Rhea" id="RHEA:22508"/>
        <dbReference type="Rhea" id="RHEA-COMP:17339"/>
        <dbReference type="Rhea" id="RHEA-COMP:17340"/>
        <dbReference type="ChEBI" id="CHEBI:33019"/>
        <dbReference type="ChEBI" id="CHEBI:61560"/>
        <dbReference type="ChEBI" id="CHEBI:173112"/>
        <dbReference type="EC" id="2.7.7.7"/>
    </reaction>
</comment>
<dbReference type="Pfam" id="PF14792">
    <property type="entry name" value="DNA_pol_B_palm"/>
    <property type="match status" value="1"/>
</dbReference>
<evidence type="ECO:0000256" key="10">
    <source>
        <dbReference type="ARBA" id="ARBA00023204"/>
    </source>
</evidence>
<evidence type="ECO:0000313" key="16">
    <source>
        <dbReference type="EMBL" id="KAK6356387.1"/>
    </source>
</evidence>
<dbReference type="InterPro" id="IPR037160">
    <property type="entry name" value="DNA_Pol_thumb_sf"/>
</dbReference>
<dbReference type="Proteomes" id="UP001313282">
    <property type="component" value="Unassembled WGS sequence"/>
</dbReference>
<dbReference type="Gene3D" id="3.40.50.10190">
    <property type="entry name" value="BRCT domain"/>
    <property type="match status" value="1"/>
</dbReference>
<dbReference type="InterPro" id="IPR027421">
    <property type="entry name" value="DNA_pol_lamdba_lyase_dom_sf"/>
</dbReference>
<dbReference type="PANTHER" id="PTHR11276:SF28">
    <property type="entry name" value="DNA POLYMERASE LAMBDA"/>
    <property type="match status" value="1"/>
</dbReference>
<keyword evidence="9" id="KW-0239">DNA-directed DNA polymerase</keyword>
<dbReference type="InterPro" id="IPR022312">
    <property type="entry name" value="DNA_pol_X"/>
</dbReference>
<dbReference type="EC" id="2.7.7.7" evidence="2"/>
<reference evidence="16 17" key="1">
    <citation type="submission" date="2019-10" db="EMBL/GenBank/DDBJ databases">
        <authorList>
            <person name="Palmer J.M."/>
        </authorList>
    </citation>
    <scope>NUCLEOTIDE SEQUENCE [LARGE SCALE GENOMIC DNA]</scope>
    <source>
        <strain evidence="16 17">TWF718</strain>
    </source>
</reference>
<evidence type="ECO:0000256" key="5">
    <source>
        <dbReference type="ARBA" id="ARBA00022679"/>
    </source>
</evidence>
<keyword evidence="6" id="KW-0548">Nucleotidyltransferase</keyword>
<evidence type="ECO:0000256" key="8">
    <source>
        <dbReference type="ARBA" id="ARBA00022763"/>
    </source>
</evidence>